<proteinExistence type="predicted"/>
<dbReference type="PANTHER" id="PTHR30036:SF1">
    <property type="entry name" value="D-XYLOSE-BINDING PERIPLASMIC PROTEIN"/>
    <property type="match status" value="1"/>
</dbReference>
<evidence type="ECO:0000256" key="3">
    <source>
        <dbReference type="SAM" id="SignalP"/>
    </source>
</evidence>
<evidence type="ECO:0000313" key="5">
    <source>
        <dbReference type="EMBL" id="MFC5021387.1"/>
    </source>
</evidence>
<dbReference type="Proteomes" id="UP001595829">
    <property type="component" value="Unassembled WGS sequence"/>
</dbReference>
<feature type="signal peptide" evidence="3">
    <location>
        <begin position="1"/>
        <end position="22"/>
    </location>
</feature>
<evidence type="ECO:0000256" key="1">
    <source>
        <dbReference type="ARBA" id="ARBA00004196"/>
    </source>
</evidence>
<gene>
    <name evidence="5" type="ORF">ACFPM3_04360</name>
</gene>
<dbReference type="InterPro" id="IPR028082">
    <property type="entry name" value="Peripla_BP_I"/>
</dbReference>
<dbReference type="EMBL" id="JBHSJD010000002">
    <property type="protein sequence ID" value="MFC5021387.1"/>
    <property type="molecule type" value="Genomic_DNA"/>
</dbReference>
<dbReference type="InterPro" id="IPR050555">
    <property type="entry name" value="Bact_Solute-Bind_Prot2"/>
</dbReference>
<keyword evidence="2 3" id="KW-0732">Signal</keyword>
<name>A0ABV9X968_9ACTN</name>
<organism evidence="5 6">
    <name type="scientific">Streptomyces coeruleoprunus</name>
    <dbReference type="NCBI Taxonomy" id="285563"/>
    <lineage>
        <taxon>Bacteria</taxon>
        <taxon>Bacillati</taxon>
        <taxon>Actinomycetota</taxon>
        <taxon>Actinomycetes</taxon>
        <taxon>Kitasatosporales</taxon>
        <taxon>Streptomycetaceae</taxon>
        <taxon>Streptomyces</taxon>
    </lineage>
</organism>
<comment type="caution">
    <text evidence="5">The sequence shown here is derived from an EMBL/GenBank/DDBJ whole genome shotgun (WGS) entry which is preliminary data.</text>
</comment>
<dbReference type="SUPFAM" id="SSF53822">
    <property type="entry name" value="Periplasmic binding protein-like I"/>
    <property type="match status" value="1"/>
</dbReference>
<dbReference type="Gene3D" id="3.40.50.2300">
    <property type="match status" value="2"/>
</dbReference>
<feature type="chain" id="PRO_5046085364" evidence="3">
    <location>
        <begin position="23"/>
        <end position="366"/>
    </location>
</feature>
<dbReference type="PROSITE" id="PS51257">
    <property type="entry name" value="PROKAR_LIPOPROTEIN"/>
    <property type="match status" value="1"/>
</dbReference>
<dbReference type="InterPro" id="IPR025997">
    <property type="entry name" value="SBP_2_dom"/>
</dbReference>
<evidence type="ECO:0000259" key="4">
    <source>
        <dbReference type="Pfam" id="PF13407"/>
    </source>
</evidence>
<dbReference type="RefSeq" id="WP_345693351.1">
    <property type="nucleotide sequence ID" value="NZ_BAABIT010000001.1"/>
</dbReference>
<evidence type="ECO:0000256" key="2">
    <source>
        <dbReference type="ARBA" id="ARBA00022729"/>
    </source>
</evidence>
<evidence type="ECO:0000313" key="6">
    <source>
        <dbReference type="Proteomes" id="UP001595829"/>
    </source>
</evidence>
<reference evidence="6" key="1">
    <citation type="journal article" date="2019" name="Int. J. Syst. Evol. Microbiol.">
        <title>The Global Catalogue of Microorganisms (GCM) 10K type strain sequencing project: providing services to taxonomists for standard genome sequencing and annotation.</title>
        <authorList>
            <consortium name="The Broad Institute Genomics Platform"/>
            <consortium name="The Broad Institute Genome Sequencing Center for Infectious Disease"/>
            <person name="Wu L."/>
            <person name="Ma J."/>
        </authorList>
    </citation>
    <scope>NUCLEOTIDE SEQUENCE [LARGE SCALE GENOMIC DNA]</scope>
    <source>
        <strain evidence="6">CGMCC 4.1648</strain>
    </source>
</reference>
<keyword evidence="6" id="KW-1185">Reference proteome</keyword>
<protein>
    <submittedName>
        <fullName evidence="5">Sugar ABC transporter substrate-binding protein</fullName>
    </submittedName>
</protein>
<feature type="domain" description="Periplasmic binding protein" evidence="4">
    <location>
        <begin position="44"/>
        <end position="302"/>
    </location>
</feature>
<dbReference type="PANTHER" id="PTHR30036">
    <property type="entry name" value="D-XYLOSE-BINDING PERIPLASMIC PROTEIN"/>
    <property type="match status" value="1"/>
</dbReference>
<accession>A0ABV9X968</accession>
<dbReference type="Pfam" id="PF13407">
    <property type="entry name" value="Peripla_BP_4"/>
    <property type="match status" value="1"/>
</dbReference>
<comment type="subcellular location">
    <subcellularLocation>
        <location evidence="1">Cell envelope</location>
    </subcellularLocation>
</comment>
<sequence>MIRRRRPTAALVAGLVLASALAACGKAAQVEETGGHVPPDSMSVGVLLPGSTNRWEQYDRPLLERRIGELCPACTVMSASAQQDVAIQHRQIDSMITQGVRVIILGAVDSKSLRSSVEKAREAGIAVIAYDRLVEGPISGYVSFDGAQVGRLQGEALLRALGDRAGDAQIVMMNGDPTDPNSGWFKEGALSVLQDRVRIGKAYDTAEWRPLNAHINMAGAIASLGADRIDGVYSANDGLASGIISALKAAKITPLPPVTGQDAELAGIQRIVAGEQYMTVYKPFRLEADAAAEMAVALIRGEPPPGATTGAADGTGTSGVPTVLLTPISVTVGNIRDTVVKDGLYTIDQICTPKYAAACEKAGLTG</sequence>